<evidence type="ECO:0000313" key="6">
    <source>
        <dbReference type="EMBL" id="KAG9941124.1"/>
    </source>
</evidence>
<keyword evidence="7" id="KW-1185">Reference proteome</keyword>
<keyword evidence="4" id="KW-0408">Iron</keyword>
<name>A0A9P8F4D4_AURME</name>
<reference evidence="6" key="1">
    <citation type="journal article" date="2021" name="J Fungi (Basel)">
        <title>Virulence traits and population genomics of the black yeast Aureobasidium melanogenum.</title>
        <authorList>
            <person name="Cernosa A."/>
            <person name="Sun X."/>
            <person name="Gostincar C."/>
            <person name="Fang C."/>
            <person name="Gunde-Cimerman N."/>
            <person name="Song Z."/>
        </authorList>
    </citation>
    <scope>NUCLEOTIDE SEQUENCE</scope>
    <source>
        <strain evidence="6">EXF-9298</strain>
    </source>
</reference>
<organism evidence="6 7">
    <name type="scientific">Aureobasidium melanogenum</name>
    <name type="common">Aureobasidium pullulans var. melanogenum</name>
    <dbReference type="NCBI Taxonomy" id="46634"/>
    <lineage>
        <taxon>Eukaryota</taxon>
        <taxon>Fungi</taxon>
        <taxon>Dikarya</taxon>
        <taxon>Ascomycota</taxon>
        <taxon>Pezizomycotina</taxon>
        <taxon>Dothideomycetes</taxon>
        <taxon>Dothideomycetidae</taxon>
        <taxon>Dothideales</taxon>
        <taxon>Saccotheciaceae</taxon>
        <taxon>Aureobasidium</taxon>
    </lineage>
</organism>
<comment type="similarity">
    <text evidence="2">Belongs to the cytochrome P450 family.</text>
</comment>
<evidence type="ECO:0000313" key="7">
    <source>
        <dbReference type="Proteomes" id="UP000729357"/>
    </source>
</evidence>
<evidence type="ECO:0000256" key="4">
    <source>
        <dbReference type="ARBA" id="ARBA00023004"/>
    </source>
</evidence>
<dbReference type="InterPro" id="IPR036396">
    <property type="entry name" value="Cyt_P450_sf"/>
</dbReference>
<dbReference type="PANTHER" id="PTHR24305:SF232">
    <property type="entry name" value="P450, PUTATIVE (EUROFUNG)-RELATED"/>
    <property type="match status" value="1"/>
</dbReference>
<dbReference type="PANTHER" id="PTHR24305">
    <property type="entry name" value="CYTOCHROME P450"/>
    <property type="match status" value="1"/>
</dbReference>
<keyword evidence="3" id="KW-0479">Metal-binding</keyword>
<dbReference type="AlphaFoldDB" id="A0A9P8F4D4"/>
<proteinExistence type="inferred from homology"/>
<sequence>MPVIDSSTIPLAGQASNAVLVSFLFTACLSAYVVYQRFFHPLASIPGPFWASLTRLWITKHSWDGDMHRTMIALHEKHGPIVRNGPNEVSIADLSAIKTIYGAGTKFRKSDWYSVWQGHRKFDLFAERDEKLHGKQRSSISSAYAMT</sequence>
<dbReference type="GO" id="GO:0004497">
    <property type="term" value="F:monooxygenase activity"/>
    <property type="evidence" value="ECO:0007669"/>
    <property type="project" value="InterPro"/>
</dbReference>
<evidence type="ECO:0000256" key="3">
    <source>
        <dbReference type="ARBA" id="ARBA00022723"/>
    </source>
</evidence>
<dbReference type="EMBL" id="JAHFXS010005325">
    <property type="protein sequence ID" value="KAG9941124.1"/>
    <property type="molecule type" value="Genomic_DNA"/>
</dbReference>
<dbReference type="InterPro" id="IPR050121">
    <property type="entry name" value="Cytochrome_P450_monoxygenase"/>
</dbReference>
<dbReference type="GO" id="GO:0016705">
    <property type="term" value="F:oxidoreductase activity, acting on paired donors, with incorporation or reduction of molecular oxygen"/>
    <property type="evidence" value="ECO:0007669"/>
    <property type="project" value="InterPro"/>
</dbReference>
<dbReference type="GO" id="GO:0005506">
    <property type="term" value="F:iron ion binding"/>
    <property type="evidence" value="ECO:0007669"/>
    <property type="project" value="InterPro"/>
</dbReference>
<protein>
    <submittedName>
        <fullName evidence="6">Cytochrome P450 family protein</fullName>
    </submittedName>
</protein>
<keyword evidence="5" id="KW-0472">Membrane</keyword>
<dbReference type="Gene3D" id="1.10.630.10">
    <property type="entry name" value="Cytochrome P450"/>
    <property type="match status" value="1"/>
</dbReference>
<evidence type="ECO:0000256" key="5">
    <source>
        <dbReference type="SAM" id="Phobius"/>
    </source>
</evidence>
<dbReference type="SUPFAM" id="SSF48264">
    <property type="entry name" value="Cytochrome P450"/>
    <property type="match status" value="1"/>
</dbReference>
<keyword evidence="5" id="KW-0812">Transmembrane</keyword>
<feature type="non-terminal residue" evidence="6">
    <location>
        <position position="147"/>
    </location>
</feature>
<reference evidence="6" key="2">
    <citation type="submission" date="2021-08" db="EMBL/GenBank/DDBJ databases">
        <authorList>
            <person name="Gostincar C."/>
            <person name="Sun X."/>
            <person name="Song Z."/>
            <person name="Gunde-Cimerman N."/>
        </authorList>
    </citation>
    <scope>NUCLEOTIDE SEQUENCE</scope>
    <source>
        <strain evidence="6">EXF-9298</strain>
    </source>
</reference>
<dbReference type="Proteomes" id="UP000729357">
    <property type="component" value="Unassembled WGS sequence"/>
</dbReference>
<comment type="caution">
    <text evidence="6">The sequence shown here is derived from an EMBL/GenBank/DDBJ whole genome shotgun (WGS) entry which is preliminary data.</text>
</comment>
<gene>
    <name evidence="6" type="ORF">KCU98_g19019</name>
</gene>
<keyword evidence="5" id="KW-1133">Transmembrane helix</keyword>
<accession>A0A9P8F4D4</accession>
<evidence type="ECO:0000256" key="2">
    <source>
        <dbReference type="ARBA" id="ARBA00010617"/>
    </source>
</evidence>
<dbReference type="GO" id="GO:0020037">
    <property type="term" value="F:heme binding"/>
    <property type="evidence" value="ECO:0007669"/>
    <property type="project" value="InterPro"/>
</dbReference>
<feature type="transmembrane region" description="Helical" evidence="5">
    <location>
        <begin position="15"/>
        <end position="35"/>
    </location>
</feature>
<evidence type="ECO:0000256" key="1">
    <source>
        <dbReference type="ARBA" id="ARBA00001971"/>
    </source>
</evidence>
<comment type="cofactor">
    <cofactor evidence="1">
        <name>heme</name>
        <dbReference type="ChEBI" id="CHEBI:30413"/>
    </cofactor>
</comment>